<feature type="chain" id="PRO_5015174488" evidence="2">
    <location>
        <begin position="19"/>
        <end position="114"/>
    </location>
</feature>
<feature type="signal peptide" evidence="2">
    <location>
        <begin position="1"/>
        <end position="18"/>
    </location>
</feature>
<accession>A0A2P2KR13</accession>
<evidence type="ECO:0000256" key="2">
    <source>
        <dbReference type="SAM" id="SignalP"/>
    </source>
</evidence>
<protein>
    <submittedName>
        <fullName evidence="3">Uncharacterized protein</fullName>
    </submittedName>
</protein>
<feature type="compositionally biased region" description="Polar residues" evidence="1">
    <location>
        <begin position="53"/>
        <end position="91"/>
    </location>
</feature>
<evidence type="ECO:0000256" key="1">
    <source>
        <dbReference type="SAM" id="MobiDB-lite"/>
    </source>
</evidence>
<dbReference type="EMBL" id="GGEC01027692">
    <property type="protein sequence ID" value="MBX08176.1"/>
    <property type="molecule type" value="Transcribed_RNA"/>
</dbReference>
<proteinExistence type="predicted"/>
<name>A0A2P2KR13_RHIMU</name>
<dbReference type="AlphaFoldDB" id="A0A2P2KR13"/>
<keyword evidence="2" id="KW-0732">Signal</keyword>
<organism evidence="3">
    <name type="scientific">Rhizophora mucronata</name>
    <name type="common">Asiatic mangrove</name>
    <dbReference type="NCBI Taxonomy" id="61149"/>
    <lineage>
        <taxon>Eukaryota</taxon>
        <taxon>Viridiplantae</taxon>
        <taxon>Streptophyta</taxon>
        <taxon>Embryophyta</taxon>
        <taxon>Tracheophyta</taxon>
        <taxon>Spermatophyta</taxon>
        <taxon>Magnoliopsida</taxon>
        <taxon>eudicotyledons</taxon>
        <taxon>Gunneridae</taxon>
        <taxon>Pentapetalae</taxon>
        <taxon>rosids</taxon>
        <taxon>fabids</taxon>
        <taxon>Malpighiales</taxon>
        <taxon>Rhizophoraceae</taxon>
        <taxon>Rhizophora</taxon>
    </lineage>
</organism>
<evidence type="ECO:0000313" key="3">
    <source>
        <dbReference type="EMBL" id="MBX08176.1"/>
    </source>
</evidence>
<reference evidence="3" key="1">
    <citation type="submission" date="2018-02" db="EMBL/GenBank/DDBJ databases">
        <title>Rhizophora mucronata_Transcriptome.</title>
        <authorList>
            <person name="Meera S.P."/>
            <person name="Sreeshan A."/>
            <person name="Augustine A."/>
        </authorList>
    </citation>
    <scope>NUCLEOTIDE SEQUENCE</scope>
    <source>
        <tissue evidence="3">Leaf</tissue>
    </source>
</reference>
<sequence>MRLLLLLVIITVFTTVDCKEATMIPGRTLSMKHRAHMPRPPNNLFKLRKKALSPTNRPNQTNASQNRSSPTDQTQNKTLNFATNQWIPDSQFTKETKLLPSKRKQPSTQALQNF</sequence>
<feature type="region of interest" description="Disordered" evidence="1">
    <location>
        <begin position="30"/>
        <end position="114"/>
    </location>
</feature>